<evidence type="ECO:0000313" key="2">
    <source>
        <dbReference type="EMBL" id="GFO12974.1"/>
    </source>
</evidence>
<dbReference type="AlphaFoldDB" id="A0AAV4B3P2"/>
<dbReference type="InterPro" id="IPR029526">
    <property type="entry name" value="PGBD"/>
</dbReference>
<evidence type="ECO:0000259" key="1">
    <source>
        <dbReference type="Pfam" id="PF13843"/>
    </source>
</evidence>
<name>A0AAV4B3P2_9GAST</name>
<sequence>MMVGTCRKNRLGMPADLFQRRQHQGDFDYRKKGQLIVTRWFDKQEVVTLSTLPKPELRITPGRFEVKEKPLAVIDYIWVSIQTTILLNKHRRQHGRRITTLSSVIKELVVSLAGTDLTIDAVEDTVNLSLARLHEHHFIKMCPPTGELGKARCQCKVCTYKAKKAGATHEERKNKRKLVPTWCPVCKVGLCLDCFELYHTKA</sequence>
<dbReference type="Pfam" id="PF13843">
    <property type="entry name" value="DDE_Tnp_1_7"/>
    <property type="match status" value="1"/>
</dbReference>
<comment type="caution">
    <text evidence="2">The sequence shown here is derived from an EMBL/GenBank/DDBJ whole genome shotgun (WGS) entry which is preliminary data.</text>
</comment>
<gene>
    <name evidence="2" type="ORF">PoB_003947900</name>
</gene>
<reference evidence="2 3" key="1">
    <citation type="journal article" date="2021" name="Elife">
        <title>Chloroplast acquisition without the gene transfer in kleptoplastic sea slugs, Plakobranchus ocellatus.</title>
        <authorList>
            <person name="Maeda T."/>
            <person name="Takahashi S."/>
            <person name="Yoshida T."/>
            <person name="Shimamura S."/>
            <person name="Takaki Y."/>
            <person name="Nagai Y."/>
            <person name="Toyoda A."/>
            <person name="Suzuki Y."/>
            <person name="Arimoto A."/>
            <person name="Ishii H."/>
            <person name="Satoh N."/>
            <person name="Nishiyama T."/>
            <person name="Hasebe M."/>
            <person name="Maruyama T."/>
            <person name="Minagawa J."/>
            <person name="Obokata J."/>
            <person name="Shigenobu S."/>
        </authorList>
    </citation>
    <scope>NUCLEOTIDE SEQUENCE [LARGE SCALE GENOMIC DNA]</scope>
</reference>
<keyword evidence="3" id="KW-1185">Reference proteome</keyword>
<dbReference type="Proteomes" id="UP000735302">
    <property type="component" value="Unassembled WGS sequence"/>
</dbReference>
<accession>A0AAV4B3P2</accession>
<feature type="domain" description="PiggyBac transposable element-derived protein" evidence="1">
    <location>
        <begin position="2"/>
        <end position="99"/>
    </location>
</feature>
<dbReference type="EMBL" id="BLXT01004479">
    <property type="protein sequence ID" value="GFO12974.1"/>
    <property type="molecule type" value="Genomic_DNA"/>
</dbReference>
<proteinExistence type="predicted"/>
<organism evidence="2 3">
    <name type="scientific">Plakobranchus ocellatus</name>
    <dbReference type="NCBI Taxonomy" id="259542"/>
    <lineage>
        <taxon>Eukaryota</taxon>
        <taxon>Metazoa</taxon>
        <taxon>Spiralia</taxon>
        <taxon>Lophotrochozoa</taxon>
        <taxon>Mollusca</taxon>
        <taxon>Gastropoda</taxon>
        <taxon>Heterobranchia</taxon>
        <taxon>Euthyneura</taxon>
        <taxon>Panpulmonata</taxon>
        <taxon>Sacoglossa</taxon>
        <taxon>Placobranchoidea</taxon>
        <taxon>Plakobranchidae</taxon>
        <taxon>Plakobranchus</taxon>
    </lineage>
</organism>
<evidence type="ECO:0000313" key="3">
    <source>
        <dbReference type="Proteomes" id="UP000735302"/>
    </source>
</evidence>
<protein>
    <submittedName>
        <fullName evidence="2">PiggyBac transposable element-derived protein 4</fullName>
    </submittedName>
</protein>